<dbReference type="InterPro" id="IPR026960">
    <property type="entry name" value="RVT-Znf"/>
</dbReference>
<dbReference type="InterPro" id="IPR000477">
    <property type="entry name" value="RT_dom"/>
</dbReference>
<dbReference type="PANTHER" id="PTHR46890">
    <property type="entry name" value="NON-LTR RETROLELEMENT REVERSE TRANSCRIPTASE-LIKE PROTEIN-RELATED"/>
    <property type="match status" value="1"/>
</dbReference>
<keyword evidence="3" id="KW-0548">Nucleotidyltransferase</keyword>
<dbReference type="PROSITE" id="PS50878">
    <property type="entry name" value="RT_POL"/>
    <property type="match status" value="1"/>
</dbReference>
<accession>A0A5B6VSX7</accession>
<evidence type="ECO:0000313" key="3">
    <source>
        <dbReference type="EMBL" id="KAA3472108.1"/>
    </source>
</evidence>
<evidence type="ECO:0000313" key="4">
    <source>
        <dbReference type="Proteomes" id="UP000325315"/>
    </source>
</evidence>
<feature type="region of interest" description="Disordered" evidence="1">
    <location>
        <begin position="1207"/>
        <end position="1231"/>
    </location>
</feature>
<dbReference type="GO" id="GO:0003964">
    <property type="term" value="F:RNA-directed DNA polymerase activity"/>
    <property type="evidence" value="ECO:0007669"/>
    <property type="project" value="UniProtKB-KW"/>
</dbReference>
<sequence>MEKVRQRCGYHFRIDVESTGSKGGLSLAWRWNVNIVLQSFSQHHIDVIVEENEGKKWRLTGFYRSPYTKDREEAWNILRRLCNLGNYPWLICGDFNEILYGFEKKGGLPREEKKMEEFRQVLADCQVKDLGYSGNWFTWERGNLPETNIQERLDRGVGNEEWRSLFPNYLMQHLPHSFSDHCPILISTEHNTRRHQGTSFKFEAWWVLEESFFDEVRRSWNTSTGDLLQKLAILKGNLSSWANQVRRSRKLKKETLTAKLVTLLEADRDDENLADIINTKIHLNLEIDKDESYWEQRARIDWLKLGDKNTSFFHKQATQRQKRNFIQKLHFEDGRETIENEEMKEIARSYFVKLFSSGIQSSTDRILSGIEACVSDEDNKNLKASFTEEEIWTALSEMGPTKALGEDGLPAIFYQKCWPIIGKEVMNYCLHQLNNEMDVSTINKTNIVLIPKVSCPSNISQFRPISLCNVLYKLIAKAISNRLRTVIHKCIDKAQSAFVPGRMITDNVLLAYEILHTLKNKKAGKKGYMAVKIDMSKAYDRVDWNFIEQVMKKMGFEKRWVDMILKCISTISYSVIVNGLASESFLPFRGLRQGDPLSPFLFLFCGEGLSSLMRLANAGNRIKGVKASRNGPTITHLLFADDCILFAEATDTGAISLKQILREYAMTTGQCVNLDKSTVFFSKNTPESEKTAVLQILTIRISNDIESTRALSQGGKEVFIKAVLQAIPTYSMSCFLLPKVLCNELEGIIAKFWWQKSRNKKGIHWCNWKKLCFLKEDGGLGFRNLANFNIALLAKQGWRLINYPDSLLAQSLKAKYYPNSNFFEARLGSIPSLTWRSVWSAKGLLAKGLCWRVGTGSKISIWNDLWISGKETDKIPNQANNVNIELVSDLIDATSRKWKSEVIRDTFASNIAEKIMQIPLSEIAHEDLEVWNGEPTGEFSVRSAYKLLQDSSQDPIDINLQTTIRDFYRKLWNLDIPKKIQITIWKFSWNLFPSLANLKIKRVVIEAICPRCRLAEEDGSHIFQQCPTTIEIWKQLKLNWVLTHSNLSMWEWLTWLFEKGCNEQIRLICCGLWFIWYSRNLFLYEKKQLSVTDIARKITSYISELDTSRVENKVPRSIDCFPQSHNRGTVTIHFDAAFDIQAHKSATGLLVHEEEGAILASKALIHHNIATSFTAEALAGLQATKLGVSMGLNRKKLVECKNRGEEEVEEQKGEERFENETEKQKKRKDGFISKREKGVERWKMKGTGEIQTFRF</sequence>
<evidence type="ECO:0000256" key="1">
    <source>
        <dbReference type="SAM" id="MobiDB-lite"/>
    </source>
</evidence>
<organism evidence="3 4">
    <name type="scientific">Gossypium australe</name>
    <dbReference type="NCBI Taxonomy" id="47621"/>
    <lineage>
        <taxon>Eukaryota</taxon>
        <taxon>Viridiplantae</taxon>
        <taxon>Streptophyta</taxon>
        <taxon>Embryophyta</taxon>
        <taxon>Tracheophyta</taxon>
        <taxon>Spermatophyta</taxon>
        <taxon>Magnoliopsida</taxon>
        <taxon>eudicotyledons</taxon>
        <taxon>Gunneridae</taxon>
        <taxon>Pentapetalae</taxon>
        <taxon>rosids</taxon>
        <taxon>malvids</taxon>
        <taxon>Malvales</taxon>
        <taxon>Malvaceae</taxon>
        <taxon>Malvoideae</taxon>
        <taxon>Gossypium</taxon>
    </lineage>
</organism>
<dbReference type="OrthoDB" id="1001505at2759"/>
<dbReference type="SUPFAM" id="SSF56672">
    <property type="entry name" value="DNA/RNA polymerases"/>
    <property type="match status" value="1"/>
</dbReference>
<dbReference type="SUPFAM" id="SSF56219">
    <property type="entry name" value="DNase I-like"/>
    <property type="match status" value="1"/>
</dbReference>
<name>A0A5B6VSX7_9ROSI</name>
<evidence type="ECO:0000259" key="2">
    <source>
        <dbReference type="PROSITE" id="PS50878"/>
    </source>
</evidence>
<protein>
    <submittedName>
        <fullName evidence="3">Reverse transcriptase</fullName>
    </submittedName>
</protein>
<dbReference type="InterPro" id="IPR052343">
    <property type="entry name" value="Retrotransposon-Effector_Assoc"/>
</dbReference>
<keyword evidence="3" id="KW-0808">Transferase</keyword>
<dbReference type="AlphaFoldDB" id="A0A5B6VSX7"/>
<proteinExistence type="predicted"/>
<dbReference type="EMBL" id="SMMG02000005">
    <property type="protein sequence ID" value="KAA3472108.1"/>
    <property type="molecule type" value="Genomic_DNA"/>
</dbReference>
<dbReference type="Pfam" id="PF00078">
    <property type="entry name" value="RVT_1"/>
    <property type="match status" value="1"/>
</dbReference>
<dbReference type="InterPro" id="IPR005135">
    <property type="entry name" value="Endo/exonuclease/phosphatase"/>
</dbReference>
<dbReference type="Proteomes" id="UP000325315">
    <property type="component" value="Unassembled WGS sequence"/>
</dbReference>
<keyword evidence="3" id="KW-0695">RNA-directed DNA polymerase</keyword>
<keyword evidence="4" id="KW-1185">Reference proteome</keyword>
<dbReference type="CDD" id="cd01650">
    <property type="entry name" value="RT_nLTR_like"/>
    <property type="match status" value="1"/>
</dbReference>
<gene>
    <name evidence="3" type="ORF">EPI10_022617</name>
</gene>
<dbReference type="Pfam" id="PF13966">
    <property type="entry name" value="zf-RVT"/>
    <property type="match status" value="1"/>
</dbReference>
<dbReference type="InterPro" id="IPR036691">
    <property type="entry name" value="Endo/exonu/phosph_ase_sf"/>
</dbReference>
<comment type="caution">
    <text evidence="3">The sequence shown here is derived from an EMBL/GenBank/DDBJ whole genome shotgun (WGS) entry which is preliminary data.</text>
</comment>
<dbReference type="Gene3D" id="3.60.10.10">
    <property type="entry name" value="Endonuclease/exonuclease/phosphatase"/>
    <property type="match status" value="1"/>
</dbReference>
<dbReference type="Pfam" id="PF03372">
    <property type="entry name" value="Exo_endo_phos"/>
    <property type="match status" value="1"/>
</dbReference>
<dbReference type="InterPro" id="IPR043502">
    <property type="entry name" value="DNA/RNA_pol_sf"/>
</dbReference>
<feature type="domain" description="Reverse transcriptase" evidence="2">
    <location>
        <begin position="431"/>
        <end position="699"/>
    </location>
</feature>
<dbReference type="PANTHER" id="PTHR46890:SF48">
    <property type="entry name" value="RNA-DIRECTED DNA POLYMERASE"/>
    <property type="match status" value="1"/>
</dbReference>
<reference evidence="3" key="1">
    <citation type="submission" date="2019-08" db="EMBL/GenBank/DDBJ databases">
        <authorList>
            <person name="Liu F."/>
        </authorList>
    </citation>
    <scope>NUCLEOTIDE SEQUENCE [LARGE SCALE GENOMIC DNA]</scope>
    <source>
        <strain evidence="3">PA1801</strain>
        <tissue evidence="3">Leaf</tissue>
    </source>
</reference>